<evidence type="ECO:0000256" key="5">
    <source>
        <dbReference type="ARBA" id="ARBA00022989"/>
    </source>
</evidence>
<dbReference type="PANTHER" id="PTHR43005">
    <property type="entry name" value="BLR7065 PROTEIN"/>
    <property type="match status" value="1"/>
</dbReference>
<dbReference type="Pfam" id="PF00528">
    <property type="entry name" value="BPD_transp_1"/>
    <property type="match status" value="1"/>
</dbReference>
<feature type="transmembrane region" description="Helical" evidence="7">
    <location>
        <begin position="103"/>
        <end position="123"/>
    </location>
</feature>
<dbReference type="InterPro" id="IPR000515">
    <property type="entry name" value="MetI-like"/>
</dbReference>
<keyword evidence="5 7" id="KW-1133">Transmembrane helix</keyword>
<evidence type="ECO:0000256" key="7">
    <source>
        <dbReference type="SAM" id="Phobius"/>
    </source>
</evidence>
<dbReference type="PANTHER" id="PTHR43005:SF1">
    <property type="entry name" value="SPERMIDINE_PUTRESCINE TRANSPORT SYSTEM PERMEASE PROTEIN"/>
    <property type="match status" value="1"/>
</dbReference>
<feature type="transmembrane region" description="Helical" evidence="7">
    <location>
        <begin position="153"/>
        <end position="176"/>
    </location>
</feature>
<evidence type="ECO:0000256" key="2">
    <source>
        <dbReference type="ARBA" id="ARBA00022448"/>
    </source>
</evidence>
<accession>A0A381XET7</accession>
<evidence type="ECO:0000259" key="8">
    <source>
        <dbReference type="PROSITE" id="PS50928"/>
    </source>
</evidence>
<keyword evidence="2" id="KW-0813">Transport</keyword>
<dbReference type="PROSITE" id="PS50928">
    <property type="entry name" value="ABC_TM1"/>
    <property type="match status" value="1"/>
</dbReference>
<keyword evidence="4 7" id="KW-0812">Transmembrane</keyword>
<gene>
    <name evidence="9" type="ORF">METZ01_LOCUS116110</name>
</gene>
<feature type="transmembrane region" description="Helical" evidence="7">
    <location>
        <begin position="207"/>
        <end position="227"/>
    </location>
</feature>
<keyword evidence="3" id="KW-1003">Cell membrane</keyword>
<feature type="non-terminal residue" evidence="9">
    <location>
        <position position="230"/>
    </location>
</feature>
<dbReference type="SUPFAM" id="SSF161098">
    <property type="entry name" value="MetI-like"/>
    <property type="match status" value="1"/>
</dbReference>
<dbReference type="EMBL" id="UINC01014921">
    <property type="protein sequence ID" value="SVA63256.1"/>
    <property type="molecule type" value="Genomic_DNA"/>
</dbReference>
<evidence type="ECO:0000256" key="1">
    <source>
        <dbReference type="ARBA" id="ARBA00004651"/>
    </source>
</evidence>
<comment type="subcellular location">
    <subcellularLocation>
        <location evidence="1">Cell membrane</location>
        <topology evidence="1">Multi-pass membrane protein</topology>
    </subcellularLocation>
</comment>
<feature type="non-terminal residue" evidence="9">
    <location>
        <position position="1"/>
    </location>
</feature>
<evidence type="ECO:0000256" key="6">
    <source>
        <dbReference type="ARBA" id="ARBA00023136"/>
    </source>
</evidence>
<dbReference type="GO" id="GO:0055085">
    <property type="term" value="P:transmembrane transport"/>
    <property type="evidence" value="ECO:0007669"/>
    <property type="project" value="InterPro"/>
</dbReference>
<keyword evidence="6 7" id="KW-0472">Membrane</keyword>
<name>A0A381XET7_9ZZZZ</name>
<protein>
    <recommendedName>
        <fullName evidence="8">ABC transmembrane type-1 domain-containing protein</fullName>
    </recommendedName>
</protein>
<feature type="domain" description="ABC transmembrane type-1" evidence="8">
    <location>
        <begin position="66"/>
        <end position="230"/>
    </location>
</feature>
<dbReference type="AlphaFoldDB" id="A0A381XET7"/>
<proteinExistence type="predicted"/>
<organism evidence="9">
    <name type="scientific">marine metagenome</name>
    <dbReference type="NCBI Taxonomy" id="408172"/>
    <lineage>
        <taxon>unclassified sequences</taxon>
        <taxon>metagenomes</taxon>
        <taxon>ecological metagenomes</taxon>
    </lineage>
</organism>
<dbReference type="Gene3D" id="1.10.3720.10">
    <property type="entry name" value="MetI-like"/>
    <property type="match status" value="1"/>
</dbReference>
<sequence>VKNNFWPALGFLSPALLVILATIVFPFGYALFLSFHKWNLKYRSTPFVGFKNYNRILGSDKFWEILGTTAVFCVLSVILIMIIGYLIALLLNEDFWGRGALRALLLVPWAIPEVVNGILWKWLLDPGFGILNRVLISIGMIGEYQSWLTSMPSAMICVVIAYVWTHVPLAALILLAGLQSISKDVKDASLVDGAGLFHRLFLITTPLVRPVLVVVLIFETIFALKVFDVI</sequence>
<evidence type="ECO:0000256" key="3">
    <source>
        <dbReference type="ARBA" id="ARBA00022475"/>
    </source>
</evidence>
<feature type="transmembrane region" description="Helical" evidence="7">
    <location>
        <begin position="12"/>
        <end position="35"/>
    </location>
</feature>
<reference evidence="9" key="1">
    <citation type="submission" date="2018-05" db="EMBL/GenBank/DDBJ databases">
        <authorList>
            <person name="Lanie J.A."/>
            <person name="Ng W.-L."/>
            <person name="Kazmierczak K.M."/>
            <person name="Andrzejewski T.M."/>
            <person name="Davidsen T.M."/>
            <person name="Wayne K.J."/>
            <person name="Tettelin H."/>
            <person name="Glass J.I."/>
            <person name="Rusch D."/>
            <person name="Podicherti R."/>
            <person name="Tsui H.-C.T."/>
            <person name="Winkler M.E."/>
        </authorList>
    </citation>
    <scope>NUCLEOTIDE SEQUENCE</scope>
</reference>
<dbReference type="InterPro" id="IPR035906">
    <property type="entry name" value="MetI-like_sf"/>
</dbReference>
<feature type="transmembrane region" description="Helical" evidence="7">
    <location>
        <begin position="65"/>
        <end position="91"/>
    </location>
</feature>
<evidence type="ECO:0000313" key="9">
    <source>
        <dbReference type="EMBL" id="SVA63256.1"/>
    </source>
</evidence>
<evidence type="ECO:0000256" key="4">
    <source>
        <dbReference type="ARBA" id="ARBA00022692"/>
    </source>
</evidence>
<dbReference type="GO" id="GO:0005886">
    <property type="term" value="C:plasma membrane"/>
    <property type="evidence" value="ECO:0007669"/>
    <property type="project" value="UniProtKB-SubCell"/>
</dbReference>